<protein>
    <submittedName>
        <fullName evidence="2">Uncharacterized protein</fullName>
    </submittedName>
</protein>
<dbReference type="STRING" id="1890683.A0A427XME3"/>
<accession>A0A427XME3</accession>
<proteinExistence type="predicted"/>
<gene>
    <name evidence="2" type="ORF">EHS25_007340</name>
</gene>
<sequence length="177" mass="19286">MGLFGTSDPVEKQEKMLTKGESQSTWRAPSSPTKPASGTWTMAANAAEEKSIKQAIKDIALAEKNEAKGARAETLAHSAHEKAVEEEAKLSSELHKLQQKHQDAASKVQATAQDISTKADEHQRLAQAVEQRKAHLNQLESQHHDHGAVREHKLRELHAQHKPTVGAAAGTGELHPQ</sequence>
<feature type="compositionally biased region" description="Basic and acidic residues" evidence="1">
    <location>
        <begin position="9"/>
        <end position="18"/>
    </location>
</feature>
<dbReference type="AlphaFoldDB" id="A0A427XME3"/>
<dbReference type="EMBL" id="RSCD01000038">
    <property type="protein sequence ID" value="RSH80071.1"/>
    <property type="molecule type" value="Genomic_DNA"/>
</dbReference>
<dbReference type="OrthoDB" id="3364747at2759"/>
<evidence type="ECO:0000313" key="3">
    <source>
        <dbReference type="Proteomes" id="UP000279259"/>
    </source>
</evidence>
<name>A0A427XME3_9TREE</name>
<comment type="caution">
    <text evidence="2">The sequence shown here is derived from an EMBL/GenBank/DDBJ whole genome shotgun (WGS) entry which is preliminary data.</text>
</comment>
<keyword evidence="3" id="KW-1185">Reference proteome</keyword>
<reference evidence="2 3" key="1">
    <citation type="submission" date="2018-11" db="EMBL/GenBank/DDBJ databases">
        <title>Genome sequence of Saitozyma podzolica DSM 27192.</title>
        <authorList>
            <person name="Aliyu H."/>
            <person name="Gorte O."/>
            <person name="Ochsenreither K."/>
        </authorList>
    </citation>
    <scope>NUCLEOTIDE SEQUENCE [LARGE SCALE GENOMIC DNA]</scope>
    <source>
        <strain evidence="2 3">DSM 27192</strain>
    </source>
</reference>
<feature type="region of interest" description="Disordered" evidence="1">
    <location>
        <begin position="1"/>
        <end position="38"/>
    </location>
</feature>
<evidence type="ECO:0000313" key="2">
    <source>
        <dbReference type="EMBL" id="RSH80071.1"/>
    </source>
</evidence>
<feature type="region of interest" description="Disordered" evidence="1">
    <location>
        <begin position="67"/>
        <end position="149"/>
    </location>
</feature>
<organism evidence="2 3">
    <name type="scientific">Saitozyma podzolica</name>
    <dbReference type="NCBI Taxonomy" id="1890683"/>
    <lineage>
        <taxon>Eukaryota</taxon>
        <taxon>Fungi</taxon>
        <taxon>Dikarya</taxon>
        <taxon>Basidiomycota</taxon>
        <taxon>Agaricomycotina</taxon>
        <taxon>Tremellomycetes</taxon>
        <taxon>Tremellales</taxon>
        <taxon>Trimorphomycetaceae</taxon>
        <taxon>Saitozyma</taxon>
    </lineage>
</organism>
<dbReference type="Proteomes" id="UP000279259">
    <property type="component" value="Unassembled WGS sequence"/>
</dbReference>
<feature type="compositionally biased region" description="Basic and acidic residues" evidence="1">
    <location>
        <begin position="78"/>
        <end position="104"/>
    </location>
</feature>
<feature type="compositionally biased region" description="Polar residues" evidence="1">
    <location>
        <begin position="20"/>
        <end position="38"/>
    </location>
</feature>
<evidence type="ECO:0000256" key="1">
    <source>
        <dbReference type="SAM" id="MobiDB-lite"/>
    </source>
</evidence>